<comment type="caution">
    <text evidence="2">The sequence shown here is derived from an EMBL/GenBank/DDBJ whole genome shotgun (WGS) entry which is preliminary data.</text>
</comment>
<proteinExistence type="predicted"/>
<feature type="domain" description="JmjC" evidence="1">
    <location>
        <begin position="140"/>
        <end position="299"/>
    </location>
</feature>
<dbReference type="Gene3D" id="2.60.120.650">
    <property type="entry name" value="Cupin"/>
    <property type="match status" value="1"/>
</dbReference>
<evidence type="ECO:0000313" key="3">
    <source>
        <dbReference type="Proteomes" id="UP000094065"/>
    </source>
</evidence>
<protein>
    <recommendedName>
        <fullName evidence="1">JmjC domain-containing protein</fullName>
    </recommendedName>
</protein>
<dbReference type="InterPro" id="IPR003347">
    <property type="entry name" value="JmjC_dom"/>
</dbReference>
<dbReference type="GO" id="GO:0045905">
    <property type="term" value="P:positive regulation of translational termination"/>
    <property type="evidence" value="ECO:0007669"/>
    <property type="project" value="TreeGrafter"/>
</dbReference>
<dbReference type="SMART" id="SM00558">
    <property type="entry name" value="JmjC"/>
    <property type="match status" value="1"/>
</dbReference>
<evidence type="ECO:0000313" key="2">
    <source>
        <dbReference type="EMBL" id="ODN77725.1"/>
    </source>
</evidence>
<dbReference type="GO" id="GO:0016706">
    <property type="term" value="F:2-oxoglutarate-dependent dioxygenase activity"/>
    <property type="evidence" value="ECO:0007669"/>
    <property type="project" value="TreeGrafter"/>
</dbReference>
<dbReference type="PANTHER" id="PTHR12480:SF6">
    <property type="entry name" value="2-OXOGLUTARATE AND IRON-DEPENDENT OXYGENASE JMJD4"/>
    <property type="match status" value="1"/>
</dbReference>
<sequence length="406" mass="46540">MPSLGPTIEQRAHIDRLVSSIPDRTLPTYQHLTHDQLLRDHLIPNTPFLLTSSNTSQWPAAKALRTPGAKTGEASDPDLRGLRQYAHHVVPVANTLKPQFSEFERTERPLGDVLDLWENDIDAARGLYVKDWHLMAEIESEGRGVGEVYAVPECLRDDWLNPPYTPSPRATHSESASTSTSDFRFTYAGPALTYTPLHRDVYGSYSWSANVVGRKVWWLFSPERLDKIKDPNGELYFDVRDLENEGGAIKVLQQEGEIIFVPSGWHHQVLNIDFCISINHNLFSSPTLPRIYATLCLGQNRVEESILDVKEMIIDRLGTEDGSWEKEWFDEVQSLLEMDAGWNWKGFWVTVKKNLEMSPSLEHDLPPTPLQREWVWEVITQYKERREWVVLDNVKDIVLDVGRLST</sequence>
<dbReference type="AlphaFoldDB" id="A0A1E3HNL0"/>
<dbReference type="GO" id="GO:0005737">
    <property type="term" value="C:cytoplasm"/>
    <property type="evidence" value="ECO:0007669"/>
    <property type="project" value="TreeGrafter"/>
</dbReference>
<dbReference type="PROSITE" id="PS51184">
    <property type="entry name" value="JMJC"/>
    <property type="match status" value="1"/>
</dbReference>
<dbReference type="Pfam" id="PF02373">
    <property type="entry name" value="JmjC"/>
    <property type="match status" value="1"/>
</dbReference>
<dbReference type="GO" id="GO:0043565">
    <property type="term" value="F:sequence-specific DNA binding"/>
    <property type="evidence" value="ECO:0007669"/>
    <property type="project" value="TreeGrafter"/>
</dbReference>
<dbReference type="RefSeq" id="XP_018992961.1">
    <property type="nucleotide sequence ID" value="XM_019139018.1"/>
</dbReference>
<dbReference type="InterPro" id="IPR050910">
    <property type="entry name" value="JMJD6_ArgDemeth/LysHydrox"/>
</dbReference>
<organism evidence="2 3">
    <name type="scientific">Cryptococcus amylolentus CBS 6039</name>
    <dbReference type="NCBI Taxonomy" id="1295533"/>
    <lineage>
        <taxon>Eukaryota</taxon>
        <taxon>Fungi</taxon>
        <taxon>Dikarya</taxon>
        <taxon>Basidiomycota</taxon>
        <taxon>Agaricomycotina</taxon>
        <taxon>Tremellomycetes</taxon>
        <taxon>Tremellales</taxon>
        <taxon>Cryptococcaceae</taxon>
        <taxon>Cryptococcus</taxon>
    </lineage>
</organism>
<evidence type="ECO:0000259" key="1">
    <source>
        <dbReference type="PROSITE" id="PS51184"/>
    </source>
</evidence>
<dbReference type="Proteomes" id="UP000094065">
    <property type="component" value="Unassembled WGS sequence"/>
</dbReference>
<gene>
    <name evidence="2" type="ORF">L202_04867</name>
</gene>
<keyword evidence="3" id="KW-1185">Reference proteome</keyword>
<dbReference type="PANTHER" id="PTHR12480">
    <property type="entry name" value="ARGININE DEMETHYLASE AND LYSYL-HYDROXYLASE JMJD"/>
    <property type="match status" value="1"/>
</dbReference>
<reference evidence="2 3" key="1">
    <citation type="submission" date="2016-06" db="EMBL/GenBank/DDBJ databases">
        <title>Evolution of pathogenesis and genome organization in the Tremellales.</title>
        <authorList>
            <person name="Cuomo C."/>
            <person name="Litvintseva A."/>
            <person name="Heitman J."/>
            <person name="Chen Y."/>
            <person name="Sun S."/>
            <person name="Springer D."/>
            <person name="Dromer F."/>
            <person name="Young S."/>
            <person name="Zeng Q."/>
            <person name="Chapman S."/>
            <person name="Gujja S."/>
            <person name="Saif S."/>
            <person name="Birren B."/>
        </authorList>
    </citation>
    <scope>NUCLEOTIDE SEQUENCE [LARGE SCALE GENOMIC DNA]</scope>
    <source>
        <strain evidence="2 3">CBS 6039</strain>
    </source>
</reference>
<accession>A0A1E3HNL0</accession>
<dbReference type="OrthoDB" id="424465at2759"/>
<name>A0A1E3HNL0_9TREE</name>
<dbReference type="STRING" id="1295533.A0A1E3HNL0"/>
<dbReference type="SUPFAM" id="SSF51197">
    <property type="entry name" value="Clavaminate synthase-like"/>
    <property type="match status" value="1"/>
</dbReference>
<dbReference type="GeneID" id="30156176"/>
<dbReference type="GO" id="GO:0005634">
    <property type="term" value="C:nucleus"/>
    <property type="evidence" value="ECO:0007669"/>
    <property type="project" value="TreeGrafter"/>
</dbReference>
<dbReference type="EMBL" id="AWGJ01000007">
    <property type="protein sequence ID" value="ODN77725.1"/>
    <property type="molecule type" value="Genomic_DNA"/>
</dbReference>